<dbReference type="Proteomes" id="UP000270411">
    <property type="component" value="Plasmid unnamed2"/>
</dbReference>
<dbReference type="InterPro" id="IPR023346">
    <property type="entry name" value="Lysozyme-like_dom_sf"/>
</dbReference>
<dbReference type="EMBL" id="CP033971">
    <property type="protein sequence ID" value="AZG17314.1"/>
    <property type="molecule type" value="Genomic_DNA"/>
</dbReference>
<dbReference type="CDD" id="cd13400">
    <property type="entry name" value="LT_IagB-like"/>
    <property type="match status" value="1"/>
</dbReference>
<feature type="domain" description="Transglycosylase SLT" evidence="2">
    <location>
        <begin position="24"/>
        <end position="125"/>
    </location>
</feature>
<dbReference type="SUPFAM" id="SSF53955">
    <property type="entry name" value="Lysozyme-like"/>
    <property type="match status" value="1"/>
</dbReference>
<organism evidence="3 4">
    <name type="scientific">Cupriavidus pauculus</name>
    <dbReference type="NCBI Taxonomy" id="82633"/>
    <lineage>
        <taxon>Bacteria</taxon>
        <taxon>Pseudomonadati</taxon>
        <taxon>Pseudomonadota</taxon>
        <taxon>Betaproteobacteria</taxon>
        <taxon>Burkholderiales</taxon>
        <taxon>Burkholderiaceae</taxon>
        <taxon>Cupriavidus</taxon>
    </lineage>
</organism>
<reference evidence="4" key="1">
    <citation type="submission" date="2018-11" db="EMBL/GenBank/DDBJ databases">
        <title>FDA dAtabase for Regulatory Grade micrObial Sequences (FDA-ARGOS): Supporting development and validation of Infectious Disease Dx tests.</title>
        <authorList>
            <person name="Goldberg B."/>
            <person name="Campos J."/>
            <person name="Tallon L."/>
            <person name="Sadzewicz L."/>
            <person name="Zhao X."/>
            <person name="Vavikolanu K."/>
            <person name="Mehta A."/>
            <person name="Aluvathingal J."/>
            <person name="Nadendla S."/>
            <person name="Geyer C."/>
            <person name="Nandy P."/>
            <person name="Yan Y."/>
            <person name="Sichtig H."/>
        </authorList>
    </citation>
    <scope>NUCLEOTIDE SEQUENCE [LARGE SCALE GENOMIC DNA]</scope>
    <source>
        <strain evidence="4">FDAARGOS_614</strain>
        <plasmid evidence="4">unnamed2</plasmid>
    </source>
</reference>
<geneLocation type="plasmid" evidence="3">
    <name>unnamed2</name>
</geneLocation>
<dbReference type="OrthoDB" id="9808681at2"/>
<keyword evidence="3" id="KW-0614">Plasmid</keyword>
<dbReference type="InterPro" id="IPR008258">
    <property type="entry name" value="Transglycosylase_SLT_dom_1"/>
</dbReference>
<feature type="signal peptide" evidence="1">
    <location>
        <begin position="1"/>
        <end position="21"/>
    </location>
</feature>
<dbReference type="RefSeq" id="WP_124687043.1">
    <property type="nucleotide sequence ID" value="NZ_CP033971.1"/>
</dbReference>
<name>A0A3G8HA17_9BURK</name>
<protein>
    <submittedName>
        <fullName evidence="3">Lytic transglycosylase</fullName>
    </submittedName>
</protein>
<dbReference type="AlphaFoldDB" id="A0A3G8HA17"/>
<feature type="chain" id="PRO_5018228469" evidence="1">
    <location>
        <begin position="22"/>
        <end position="141"/>
    </location>
</feature>
<dbReference type="KEGG" id="cpau:EHF44_28145"/>
<evidence type="ECO:0000313" key="4">
    <source>
        <dbReference type="Proteomes" id="UP000270411"/>
    </source>
</evidence>
<evidence type="ECO:0000256" key="1">
    <source>
        <dbReference type="SAM" id="SignalP"/>
    </source>
</evidence>
<proteinExistence type="predicted"/>
<gene>
    <name evidence="3" type="ORF">EHF44_28145</name>
</gene>
<dbReference type="Pfam" id="PF01464">
    <property type="entry name" value="SLT"/>
    <property type="match status" value="1"/>
</dbReference>
<keyword evidence="1" id="KW-0732">Signal</keyword>
<evidence type="ECO:0000313" key="3">
    <source>
        <dbReference type="EMBL" id="AZG17314.1"/>
    </source>
</evidence>
<evidence type="ECO:0000259" key="2">
    <source>
        <dbReference type="Pfam" id="PF01464"/>
    </source>
</evidence>
<sequence>MIAIRIGLLIAGTALASVVHADCLDDAAAFHRVSPVLARGIAQVESGMRAWVTNRNTNGSEDIGLMQINSAHLPRLARFGITRQSLFDPCTNAYVGTWILADCLGRYGETWTAVGCYNAGSPDKRLRYANRVYQKLQSTTK</sequence>
<dbReference type="Gene3D" id="1.10.530.10">
    <property type="match status" value="1"/>
</dbReference>
<accession>A0A3G8HA17</accession>